<organism evidence="1">
    <name type="scientific">Sesamum latifolium</name>
    <dbReference type="NCBI Taxonomy" id="2727402"/>
    <lineage>
        <taxon>Eukaryota</taxon>
        <taxon>Viridiplantae</taxon>
        <taxon>Streptophyta</taxon>
        <taxon>Embryophyta</taxon>
        <taxon>Tracheophyta</taxon>
        <taxon>Spermatophyta</taxon>
        <taxon>Magnoliopsida</taxon>
        <taxon>eudicotyledons</taxon>
        <taxon>Gunneridae</taxon>
        <taxon>Pentapetalae</taxon>
        <taxon>asterids</taxon>
        <taxon>lamiids</taxon>
        <taxon>Lamiales</taxon>
        <taxon>Pedaliaceae</taxon>
        <taxon>Sesamum</taxon>
    </lineage>
</organism>
<gene>
    <name evidence="1" type="ORF">Slati_1702400</name>
</gene>
<protein>
    <submittedName>
        <fullName evidence="1">Uncharacterized protein</fullName>
    </submittedName>
</protein>
<evidence type="ECO:0000313" key="1">
    <source>
        <dbReference type="EMBL" id="KAL0445745.1"/>
    </source>
</evidence>
<name>A0AAW2WWA2_9LAMI</name>
<reference evidence="1" key="2">
    <citation type="journal article" date="2024" name="Plant">
        <title>Genomic evolution and insights into agronomic trait innovations of Sesamum species.</title>
        <authorList>
            <person name="Miao H."/>
            <person name="Wang L."/>
            <person name="Qu L."/>
            <person name="Liu H."/>
            <person name="Sun Y."/>
            <person name="Le M."/>
            <person name="Wang Q."/>
            <person name="Wei S."/>
            <person name="Zheng Y."/>
            <person name="Lin W."/>
            <person name="Duan Y."/>
            <person name="Cao H."/>
            <person name="Xiong S."/>
            <person name="Wang X."/>
            <person name="Wei L."/>
            <person name="Li C."/>
            <person name="Ma Q."/>
            <person name="Ju M."/>
            <person name="Zhao R."/>
            <person name="Li G."/>
            <person name="Mu C."/>
            <person name="Tian Q."/>
            <person name="Mei H."/>
            <person name="Zhang T."/>
            <person name="Gao T."/>
            <person name="Zhang H."/>
        </authorList>
    </citation>
    <scope>NUCLEOTIDE SEQUENCE</scope>
    <source>
        <strain evidence="1">KEN1</strain>
    </source>
</reference>
<dbReference type="EMBL" id="JACGWN010000006">
    <property type="protein sequence ID" value="KAL0445745.1"/>
    <property type="molecule type" value="Genomic_DNA"/>
</dbReference>
<dbReference type="AlphaFoldDB" id="A0AAW2WWA2"/>
<accession>A0AAW2WWA2</accession>
<proteinExistence type="predicted"/>
<sequence length="116" mass="13677">MHIEKNMFDNIFNTVMDIKGKTKDNLNARKDLQIICNRSELEVDERRPYVMPKAVYTLTRDQKKRIFEWITSLKFPDGYASNLSRCVDMANLRLHGMKSHDCHVFMQKLIPIVIFG</sequence>
<reference evidence="1" key="1">
    <citation type="submission" date="2020-06" db="EMBL/GenBank/DDBJ databases">
        <authorList>
            <person name="Li T."/>
            <person name="Hu X."/>
            <person name="Zhang T."/>
            <person name="Song X."/>
            <person name="Zhang H."/>
            <person name="Dai N."/>
            <person name="Sheng W."/>
            <person name="Hou X."/>
            <person name="Wei L."/>
        </authorList>
    </citation>
    <scope>NUCLEOTIDE SEQUENCE</scope>
    <source>
        <strain evidence="1">KEN1</strain>
        <tissue evidence="1">Leaf</tissue>
    </source>
</reference>
<dbReference type="PANTHER" id="PTHR10775">
    <property type="entry name" value="OS08G0208400 PROTEIN"/>
    <property type="match status" value="1"/>
</dbReference>
<dbReference type="PANTHER" id="PTHR10775:SF182">
    <property type="entry name" value="TRANSPOSON, EN_SPM-LIKE, TRANSPOSASE-ASSOCIATED DOMAIN PROTEIN-RELATED"/>
    <property type="match status" value="1"/>
</dbReference>
<comment type="caution">
    <text evidence="1">The sequence shown here is derived from an EMBL/GenBank/DDBJ whole genome shotgun (WGS) entry which is preliminary data.</text>
</comment>